<feature type="compositionally biased region" description="Polar residues" evidence="1">
    <location>
        <begin position="27"/>
        <end position="39"/>
    </location>
</feature>
<name>A0A2S0WGD4_9CORY</name>
<dbReference type="EMBL" id="CP026948">
    <property type="protein sequence ID" value="AWB84829.1"/>
    <property type="molecule type" value="Genomic_DNA"/>
</dbReference>
<evidence type="ECO:0000313" key="3">
    <source>
        <dbReference type="Proteomes" id="UP000244754"/>
    </source>
</evidence>
<dbReference type="Proteomes" id="UP000244754">
    <property type="component" value="Chromosome"/>
</dbReference>
<sequence length="82" mass="8517">MTTALLEKITPARLADQADHAAEAQGATATEHNRATVSAPSAAFASTEARQADQPERKASKAGLIDTFGAFIAASVFTQMRG</sequence>
<protein>
    <submittedName>
        <fullName evidence="2">Uncharacterized protein</fullName>
    </submittedName>
</protein>
<feature type="compositionally biased region" description="Basic and acidic residues" evidence="1">
    <location>
        <begin position="50"/>
        <end position="59"/>
    </location>
</feature>
<proteinExistence type="predicted"/>
<dbReference type="AlphaFoldDB" id="A0A2S0WGD4"/>
<dbReference type="KEGG" id="clia:C3E79_10385"/>
<feature type="region of interest" description="Disordered" evidence="1">
    <location>
        <begin position="16"/>
        <end position="60"/>
    </location>
</feature>
<evidence type="ECO:0000256" key="1">
    <source>
        <dbReference type="SAM" id="MobiDB-lite"/>
    </source>
</evidence>
<keyword evidence="3" id="KW-1185">Reference proteome</keyword>
<evidence type="ECO:0000313" key="2">
    <source>
        <dbReference type="EMBL" id="AWB84829.1"/>
    </source>
</evidence>
<accession>A0A2S0WGD4</accession>
<dbReference type="RefSeq" id="WP_108404837.1">
    <property type="nucleotide sequence ID" value="NZ_CP026948.1"/>
</dbReference>
<gene>
    <name evidence="2" type="ORF">C3E79_10385</name>
</gene>
<organism evidence="2 3">
    <name type="scientific">Corynebacterium liangguodongii</name>
    <dbReference type="NCBI Taxonomy" id="2079535"/>
    <lineage>
        <taxon>Bacteria</taxon>
        <taxon>Bacillati</taxon>
        <taxon>Actinomycetota</taxon>
        <taxon>Actinomycetes</taxon>
        <taxon>Mycobacteriales</taxon>
        <taxon>Corynebacteriaceae</taxon>
        <taxon>Corynebacterium</taxon>
    </lineage>
</organism>
<reference evidence="3" key="1">
    <citation type="submission" date="2018-01" db="EMBL/GenBank/DDBJ databases">
        <authorList>
            <person name="Li J."/>
        </authorList>
    </citation>
    <scope>NUCLEOTIDE SEQUENCE [LARGE SCALE GENOMIC DNA]</scope>
    <source>
        <strain evidence="3">2184</strain>
    </source>
</reference>